<evidence type="ECO:0000256" key="3">
    <source>
        <dbReference type="ARBA" id="ARBA00006759"/>
    </source>
</evidence>
<dbReference type="NCBIfam" id="TIGR03413">
    <property type="entry name" value="GSH_gloB"/>
    <property type="match status" value="1"/>
</dbReference>
<feature type="domain" description="Metallo-beta-lactamase" evidence="8">
    <location>
        <begin position="12"/>
        <end position="172"/>
    </location>
</feature>
<dbReference type="SMART" id="SM00849">
    <property type="entry name" value="Lactamase_B"/>
    <property type="match status" value="1"/>
</dbReference>
<dbReference type="GO" id="GO:0046872">
    <property type="term" value="F:metal ion binding"/>
    <property type="evidence" value="ECO:0007669"/>
    <property type="project" value="UniProtKB-KW"/>
</dbReference>
<dbReference type="RefSeq" id="WP_146659633.1">
    <property type="nucleotide sequence ID" value="NZ_CP019791.1"/>
</dbReference>
<accession>A0A1U9NHL2</accession>
<feature type="binding site" evidence="7">
    <location>
        <position position="134"/>
    </location>
    <ligand>
        <name>Zn(2+)</name>
        <dbReference type="ChEBI" id="CHEBI:29105"/>
        <label>2</label>
    </ligand>
</feature>
<comment type="cofactor">
    <cofactor evidence="7">
        <name>Zn(2+)</name>
        <dbReference type="ChEBI" id="CHEBI:29105"/>
    </cofactor>
    <text evidence="7">Binds 2 Zn(2+) ions per subunit.</text>
</comment>
<dbReference type="AlphaFoldDB" id="A0A1U9NHL2"/>
<keyword evidence="6 7" id="KW-0862">Zinc</keyword>
<evidence type="ECO:0000256" key="6">
    <source>
        <dbReference type="ARBA" id="ARBA00022833"/>
    </source>
</evidence>
<feature type="binding site" evidence="7">
    <location>
        <position position="59"/>
    </location>
    <ligand>
        <name>Zn(2+)</name>
        <dbReference type="ChEBI" id="CHEBI:29105"/>
        <label>2</label>
    </ligand>
</feature>
<evidence type="ECO:0000256" key="2">
    <source>
        <dbReference type="ARBA" id="ARBA00004963"/>
    </source>
</evidence>
<dbReference type="InterPro" id="IPR032282">
    <property type="entry name" value="HAGH_C"/>
</dbReference>
<protein>
    <recommendedName>
        <fullName evidence="7">Hydroxyacylglutathione hydrolase</fullName>
        <ecNumber evidence="7">3.1.2.6</ecNumber>
    </recommendedName>
    <alternativeName>
        <fullName evidence="7">Glyoxalase II</fullName>
        <shortName evidence="7">Glx II</shortName>
    </alternativeName>
</protein>
<reference evidence="10" key="1">
    <citation type="submission" date="2017-02" db="EMBL/GenBank/DDBJ databases">
        <title>Comparative genomics and description of representatives of a novel lineage of planctomycetes thriving in anoxic sediments.</title>
        <authorList>
            <person name="Spring S."/>
            <person name="Bunk B."/>
            <person name="Sproer C."/>
        </authorList>
    </citation>
    <scope>NUCLEOTIDE SEQUENCE [LARGE SCALE GENOMIC DNA]</scope>
    <source>
        <strain evidence="10">ST-NAGAB-D1</strain>
    </source>
</reference>
<feature type="binding site" evidence="7">
    <location>
        <position position="56"/>
    </location>
    <ligand>
        <name>Zn(2+)</name>
        <dbReference type="ChEBI" id="CHEBI:29105"/>
        <label>1</label>
    </ligand>
</feature>
<dbReference type="SUPFAM" id="SSF56281">
    <property type="entry name" value="Metallo-hydrolase/oxidoreductase"/>
    <property type="match status" value="1"/>
</dbReference>
<dbReference type="STRING" id="1936003.STSP2_00555"/>
<evidence type="ECO:0000256" key="5">
    <source>
        <dbReference type="ARBA" id="ARBA00022801"/>
    </source>
</evidence>
<dbReference type="CDD" id="cd07723">
    <property type="entry name" value="hydroxyacylglutathione_hydrolase_MBL-fold"/>
    <property type="match status" value="1"/>
</dbReference>
<dbReference type="Gene3D" id="3.60.15.10">
    <property type="entry name" value="Ribonuclease Z/Hydroxyacylglutathione hydrolase-like"/>
    <property type="match status" value="1"/>
</dbReference>
<dbReference type="PANTHER" id="PTHR43705">
    <property type="entry name" value="HYDROXYACYLGLUTATHIONE HYDROLASE"/>
    <property type="match status" value="1"/>
</dbReference>
<keyword evidence="10" id="KW-1185">Reference proteome</keyword>
<dbReference type="EC" id="3.1.2.6" evidence="7"/>
<keyword evidence="4 7" id="KW-0479">Metal-binding</keyword>
<comment type="subunit">
    <text evidence="7">Monomer.</text>
</comment>
<comment type="function">
    <text evidence="7">Thiolesterase that catalyzes the hydrolysis of S-D-lactoyl-glutathione to form glutathione and D-lactic acid.</text>
</comment>
<feature type="binding site" evidence="7">
    <location>
        <position position="54"/>
    </location>
    <ligand>
        <name>Zn(2+)</name>
        <dbReference type="ChEBI" id="CHEBI:29105"/>
        <label>1</label>
    </ligand>
</feature>
<dbReference type="InterPro" id="IPR035680">
    <property type="entry name" value="Clx_II_MBL"/>
</dbReference>
<dbReference type="InterPro" id="IPR001279">
    <property type="entry name" value="Metallo-B-lactamas"/>
</dbReference>
<organism evidence="9 10">
    <name type="scientific">Anaerohalosphaera lusitana</name>
    <dbReference type="NCBI Taxonomy" id="1936003"/>
    <lineage>
        <taxon>Bacteria</taxon>
        <taxon>Pseudomonadati</taxon>
        <taxon>Planctomycetota</taxon>
        <taxon>Phycisphaerae</taxon>
        <taxon>Sedimentisphaerales</taxon>
        <taxon>Anaerohalosphaeraceae</taxon>
        <taxon>Anaerohalosphaera</taxon>
    </lineage>
</organism>
<comment type="pathway">
    <text evidence="2 7">Secondary metabolite metabolism; methylglyoxal degradation; (R)-lactate from methylglyoxal: step 2/2.</text>
</comment>
<dbReference type="GO" id="GO:0004416">
    <property type="term" value="F:hydroxyacylglutathione hydrolase activity"/>
    <property type="evidence" value="ECO:0007669"/>
    <property type="project" value="UniProtKB-UniRule"/>
</dbReference>
<evidence type="ECO:0000256" key="4">
    <source>
        <dbReference type="ARBA" id="ARBA00022723"/>
    </source>
</evidence>
<dbReference type="EMBL" id="CP019791">
    <property type="protein sequence ID" value="AQT67411.1"/>
    <property type="molecule type" value="Genomic_DNA"/>
</dbReference>
<comment type="catalytic activity">
    <reaction evidence="1 7">
        <text>an S-(2-hydroxyacyl)glutathione + H2O = a 2-hydroxy carboxylate + glutathione + H(+)</text>
        <dbReference type="Rhea" id="RHEA:21864"/>
        <dbReference type="ChEBI" id="CHEBI:15377"/>
        <dbReference type="ChEBI" id="CHEBI:15378"/>
        <dbReference type="ChEBI" id="CHEBI:57925"/>
        <dbReference type="ChEBI" id="CHEBI:58896"/>
        <dbReference type="ChEBI" id="CHEBI:71261"/>
        <dbReference type="EC" id="3.1.2.6"/>
    </reaction>
</comment>
<evidence type="ECO:0000313" key="10">
    <source>
        <dbReference type="Proteomes" id="UP000189674"/>
    </source>
</evidence>
<dbReference type="InterPro" id="IPR036866">
    <property type="entry name" value="RibonucZ/Hydroxyglut_hydro"/>
</dbReference>
<evidence type="ECO:0000313" key="9">
    <source>
        <dbReference type="EMBL" id="AQT67411.1"/>
    </source>
</evidence>
<dbReference type="InterPro" id="IPR017782">
    <property type="entry name" value="Hydroxyacylglutathione_Hdrlase"/>
</dbReference>
<feature type="binding site" evidence="7">
    <location>
        <position position="172"/>
    </location>
    <ligand>
        <name>Zn(2+)</name>
        <dbReference type="ChEBI" id="CHEBI:29105"/>
        <label>2</label>
    </ligand>
</feature>
<dbReference type="Pfam" id="PF16123">
    <property type="entry name" value="HAGH_C"/>
    <property type="match status" value="1"/>
</dbReference>
<dbReference type="UniPathway" id="UPA00619">
    <property type="reaction ID" value="UER00676"/>
</dbReference>
<dbReference type="KEGG" id="alus:STSP2_00555"/>
<dbReference type="OrthoDB" id="9784009at2"/>
<dbReference type="PANTHER" id="PTHR43705:SF1">
    <property type="entry name" value="HYDROXYACYLGLUTATHIONE HYDROLASE GLOB"/>
    <property type="match status" value="1"/>
</dbReference>
<feature type="binding site" evidence="7">
    <location>
        <position position="58"/>
    </location>
    <ligand>
        <name>Zn(2+)</name>
        <dbReference type="ChEBI" id="CHEBI:29105"/>
        <label>2</label>
    </ligand>
</feature>
<evidence type="ECO:0000259" key="8">
    <source>
        <dbReference type="SMART" id="SM00849"/>
    </source>
</evidence>
<comment type="similarity">
    <text evidence="3 7">Belongs to the metallo-beta-lactamase superfamily. Glyoxalase II family.</text>
</comment>
<proteinExistence type="inferred from homology"/>
<gene>
    <name evidence="9" type="primary">gloB_2</name>
    <name evidence="7" type="synonym">gloB</name>
    <name evidence="9" type="ORF">STSP2_00555</name>
</gene>
<evidence type="ECO:0000256" key="1">
    <source>
        <dbReference type="ARBA" id="ARBA00001623"/>
    </source>
</evidence>
<feature type="binding site" evidence="7">
    <location>
        <position position="110"/>
    </location>
    <ligand>
        <name>Zn(2+)</name>
        <dbReference type="ChEBI" id="CHEBI:29105"/>
        <label>1</label>
    </ligand>
</feature>
<sequence>MHNVVILPALGDNYIYLYRYDGQRVFVVDPGDAGVVLENLQKHALDLTHVLITHSHGDHSAGAKKLKAETGATIFSPDSSAIRETDCDITDGQTLALPGSPVVVIGTPGHTSSAVCYYVPAGLDRPQPLLFTGDTMFIGGCGRIIGATARDFFDSLCRLKKLPDETLVFPGHDYTVENYEFALQVEPGSKVHEKRLAELRKISKQADMVPSSIGREKRENLFMQAGSAEEFAELRRKKDIFG</sequence>
<dbReference type="InterPro" id="IPR050110">
    <property type="entry name" value="Glyoxalase_II_hydrolase"/>
</dbReference>
<name>A0A1U9NHL2_9BACT</name>
<feature type="binding site" evidence="7">
    <location>
        <position position="134"/>
    </location>
    <ligand>
        <name>Zn(2+)</name>
        <dbReference type="ChEBI" id="CHEBI:29105"/>
        <label>1</label>
    </ligand>
</feature>
<keyword evidence="5 7" id="KW-0378">Hydrolase</keyword>
<dbReference type="Proteomes" id="UP000189674">
    <property type="component" value="Chromosome"/>
</dbReference>
<dbReference type="HAMAP" id="MF_01374">
    <property type="entry name" value="Glyoxalase_2"/>
    <property type="match status" value="1"/>
</dbReference>
<dbReference type="Pfam" id="PF00753">
    <property type="entry name" value="Lactamase_B"/>
    <property type="match status" value="1"/>
</dbReference>
<evidence type="ECO:0000256" key="7">
    <source>
        <dbReference type="HAMAP-Rule" id="MF_01374"/>
    </source>
</evidence>
<dbReference type="GO" id="GO:0019243">
    <property type="term" value="P:methylglyoxal catabolic process to D-lactate via S-lactoyl-glutathione"/>
    <property type="evidence" value="ECO:0007669"/>
    <property type="project" value="UniProtKB-UniRule"/>
</dbReference>